<feature type="compositionally biased region" description="Pro residues" evidence="1">
    <location>
        <begin position="29"/>
        <end position="41"/>
    </location>
</feature>
<keyword evidence="4" id="KW-1185">Reference proteome</keyword>
<dbReference type="EMBL" id="JABBGM010000007">
    <property type="protein sequence ID" value="NML95106.1"/>
    <property type="molecule type" value="Genomic_DNA"/>
</dbReference>
<feature type="signal peptide" evidence="2">
    <location>
        <begin position="1"/>
        <end position="25"/>
    </location>
</feature>
<dbReference type="InterPro" id="IPR039555">
    <property type="entry name" value="TraF/TrbB"/>
</dbReference>
<organism evidence="3 4">
    <name type="scientific">Novosphingobium olei</name>
    <dbReference type="NCBI Taxonomy" id="2728851"/>
    <lineage>
        <taxon>Bacteria</taxon>
        <taxon>Pseudomonadati</taxon>
        <taxon>Pseudomonadota</taxon>
        <taxon>Alphaproteobacteria</taxon>
        <taxon>Sphingomonadales</taxon>
        <taxon>Sphingomonadaceae</taxon>
        <taxon>Novosphingobium</taxon>
    </lineage>
</organism>
<evidence type="ECO:0000256" key="2">
    <source>
        <dbReference type="SAM" id="SignalP"/>
    </source>
</evidence>
<proteinExistence type="predicted"/>
<dbReference type="AlphaFoldDB" id="A0A7Y0GAC2"/>
<dbReference type="InterPro" id="IPR014111">
    <property type="entry name" value="T4SS_TraF-like"/>
</dbReference>
<protein>
    <submittedName>
        <fullName evidence="3">Conjugal transfer protein TraF</fullName>
    </submittedName>
</protein>
<dbReference type="CDD" id="cd02947">
    <property type="entry name" value="TRX_family"/>
    <property type="match status" value="1"/>
</dbReference>
<reference evidence="3 4" key="1">
    <citation type="submission" date="2020-04" db="EMBL/GenBank/DDBJ databases">
        <title>Novosphingobium sp. TW-4 isolated from soil.</title>
        <authorList>
            <person name="Dahal R.H."/>
            <person name="Chaudhary D.K."/>
        </authorList>
    </citation>
    <scope>NUCLEOTIDE SEQUENCE [LARGE SCALE GENOMIC DNA]</scope>
    <source>
        <strain evidence="3 4">TW-4</strain>
    </source>
</reference>
<evidence type="ECO:0000313" key="4">
    <source>
        <dbReference type="Proteomes" id="UP000583556"/>
    </source>
</evidence>
<accession>A0A7Y0GAC2</accession>
<dbReference type="SUPFAM" id="SSF52833">
    <property type="entry name" value="Thioredoxin-like"/>
    <property type="match status" value="1"/>
</dbReference>
<evidence type="ECO:0000313" key="3">
    <source>
        <dbReference type="EMBL" id="NML95106.1"/>
    </source>
</evidence>
<sequence length="280" mass="30444">MSRRCLSILALAALTWGTTDAPAQASAAPPEPTTAPEPVAGPMPKGDAFYCEERKLGTWFYCDPPRAPDSPSALATTEPQAAERLAAIGRQLDELKARAILEPTTANVSAYAAFQREQMNRASLFADVWSRAVWQNPSLDYTLQRPVGTLGKREWLAERKADRGATMAALAKRYGVYYFYASTCGACDVFAPILKSLSDQYDLSVLPVSMDGGRSGAFPTFVVNTGQYEKMGLSGNQVPALVLFDTVTHRPVPIGYGIMSADEVIERIFTLTRVEPGSDY</sequence>
<dbReference type="NCBIfam" id="TIGR02740">
    <property type="entry name" value="TraF-like"/>
    <property type="match status" value="1"/>
</dbReference>
<dbReference type="Gene3D" id="3.40.30.10">
    <property type="entry name" value="Glutaredoxin"/>
    <property type="match status" value="1"/>
</dbReference>
<comment type="caution">
    <text evidence="3">The sequence shown here is derived from an EMBL/GenBank/DDBJ whole genome shotgun (WGS) entry which is preliminary data.</text>
</comment>
<dbReference type="Proteomes" id="UP000583556">
    <property type="component" value="Unassembled WGS sequence"/>
</dbReference>
<feature type="chain" id="PRO_5031032662" evidence="2">
    <location>
        <begin position="26"/>
        <end position="280"/>
    </location>
</feature>
<dbReference type="RefSeq" id="WP_169494321.1">
    <property type="nucleotide sequence ID" value="NZ_JABBGM010000007.1"/>
</dbReference>
<keyword evidence="2" id="KW-0732">Signal</keyword>
<evidence type="ECO:0000256" key="1">
    <source>
        <dbReference type="SAM" id="MobiDB-lite"/>
    </source>
</evidence>
<dbReference type="InterPro" id="IPR036249">
    <property type="entry name" value="Thioredoxin-like_sf"/>
</dbReference>
<feature type="region of interest" description="Disordered" evidence="1">
    <location>
        <begin position="22"/>
        <end position="42"/>
    </location>
</feature>
<dbReference type="Pfam" id="PF13728">
    <property type="entry name" value="TraF"/>
    <property type="match status" value="1"/>
</dbReference>
<name>A0A7Y0GAC2_9SPHN</name>
<gene>
    <name evidence="3" type="ORF">HHL27_15640</name>
</gene>